<proteinExistence type="predicted"/>
<comment type="caution">
    <text evidence="1">The sequence shown here is derived from an EMBL/GenBank/DDBJ whole genome shotgun (WGS) entry which is preliminary data.</text>
</comment>
<sequence>YNKKTGHWRKEVKSARYLDYWKVFTDMTWADLIIEIGGTGVWTDCGSNTWFDYTSEKNRLVLANTNGYTYMNSSEDDDGSNWDAYRVEPILPFPEPENMHRLLEIWPGIAYKKAANLDFYWRGGDTVAEVENESWTSLGLVSMNSPSTPVLYTDQTARLHQVKWGTDLKDELFRSIIKPGITPTISPYTCATYLYNQISPSHVGKYFPIIQIAC</sequence>
<reference evidence="1" key="1">
    <citation type="journal article" date="2014" name="Front. Microbiol.">
        <title>High frequency of phylogenetically diverse reductive dehalogenase-homologous genes in deep subseafloor sedimentary metagenomes.</title>
        <authorList>
            <person name="Kawai M."/>
            <person name="Futagami T."/>
            <person name="Toyoda A."/>
            <person name="Takaki Y."/>
            <person name="Nishi S."/>
            <person name="Hori S."/>
            <person name="Arai W."/>
            <person name="Tsubouchi T."/>
            <person name="Morono Y."/>
            <person name="Uchiyama I."/>
            <person name="Ito T."/>
            <person name="Fujiyama A."/>
            <person name="Inagaki F."/>
            <person name="Takami H."/>
        </authorList>
    </citation>
    <scope>NUCLEOTIDE SEQUENCE</scope>
    <source>
        <strain evidence="1">Expedition CK06-06</strain>
    </source>
</reference>
<feature type="non-terminal residue" evidence="1">
    <location>
        <position position="1"/>
    </location>
</feature>
<dbReference type="AlphaFoldDB" id="X1CM97"/>
<evidence type="ECO:0000313" key="1">
    <source>
        <dbReference type="EMBL" id="GAH08882.1"/>
    </source>
</evidence>
<accession>X1CM97</accession>
<name>X1CM97_9ZZZZ</name>
<gene>
    <name evidence="1" type="ORF">S01H4_57651</name>
</gene>
<organism evidence="1">
    <name type="scientific">marine sediment metagenome</name>
    <dbReference type="NCBI Taxonomy" id="412755"/>
    <lineage>
        <taxon>unclassified sequences</taxon>
        <taxon>metagenomes</taxon>
        <taxon>ecological metagenomes</taxon>
    </lineage>
</organism>
<dbReference type="EMBL" id="BART01033582">
    <property type="protein sequence ID" value="GAH08882.1"/>
    <property type="molecule type" value="Genomic_DNA"/>
</dbReference>
<protein>
    <submittedName>
        <fullName evidence="1">Uncharacterized protein</fullName>
    </submittedName>
</protein>